<dbReference type="PANTHER" id="PTHR24094:SF15">
    <property type="entry name" value="AMP-DEPENDENT SYNTHETASE_LIGASE DOMAIN-CONTAINING PROTEIN-RELATED"/>
    <property type="match status" value="1"/>
</dbReference>
<dbReference type="Proteomes" id="UP001249394">
    <property type="component" value="Chromosome"/>
</dbReference>
<dbReference type="EMBL" id="CP134213">
    <property type="protein sequence ID" value="WND15956.1"/>
    <property type="molecule type" value="Genomic_DNA"/>
</dbReference>
<keyword evidence="2" id="KW-0255">Endonuclease</keyword>
<keyword evidence="2" id="KW-0378">Hydrolase</keyword>
<accession>A0ABY9U133</accession>
<evidence type="ECO:0000259" key="1">
    <source>
        <dbReference type="Pfam" id="PF07510"/>
    </source>
</evidence>
<keyword evidence="3" id="KW-1185">Reference proteome</keyword>
<dbReference type="PANTHER" id="PTHR24094">
    <property type="entry name" value="SECRETED PROTEIN"/>
    <property type="match status" value="1"/>
</dbReference>
<dbReference type="GO" id="GO:0004519">
    <property type="term" value="F:endonuclease activity"/>
    <property type="evidence" value="ECO:0007669"/>
    <property type="project" value="UniProtKB-KW"/>
</dbReference>
<dbReference type="InterPro" id="IPR011089">
    <property type="entry name" value="GmrSD_C"/>
</dbReference>
<name>A0ABY9U133_STRVL</name>
<dbReference type="Pfam" id="PF07510">
    <property type="entry name" value="GmrSD_C"/>
    <property type="match status" value="1"/>
</dbReference>
<protein>
    <submittedName>
        <fullName evidence="2">HNH endonuclease family protein</fullName>
    </submittedName>
</protein>
<gene>
    <name evidence="2" type="ORF">RI060_00640</name>
</gene>
<proteinExistence type="predicted"/>
<organism evidence="2 3">
    <name type="scientific">Streptomyces violaceus</name>
    <name type="common">Streptomyces venezuelae</name>
    <dbReference type="NCBI Taxonomy" id="1936"/>
    <lineage>
        <taxon>Bacteria</taxon>
        <taxon>Bacillati</taxon>
        <taxon>Actinomycetota</taxon>
        <taxon>Actinomycetes</taxon>
        <taxon>Kitasatosporales</taxon>
        <taxon>Streptomycetaceae</taxon>
        <taxon>Streptomyces</taxon>
    </lineage>
</organism>
<reference evidence="2 3" key="1">
    <citation type="submission" date="2023-09" db="EMBL/GenBank/DDBJ databases">
        <title>The genome sequence of Streptomyces anthocyanicus.</title>
        <authorList>
            <person name="Mo P."/>
        </authorList>
    </citation>
    <scope>NUCLEOTIDE SEQUENCE [LARGE SCALE GENOMIC DNA]</scope>
    <source>
        <strain evidence="2 3">JCM 4387</strain>
    </source>
</reference>
<sequence length="127" mass="14557">MNSWAERPGRWDYFVAKGDIDHMVPLAEAWDSGAKQWTEQRRVEYANYLDDDRHLVAVSQRSNRQKSDQDVTTWIVPDNPSQRCRYLADQVTVKLGWDLSVDPAEQAARRDIAVECPGTEVTVNPVP</sequence>
<feature type="domain" description="GmrSD restriction endonucleases C-terminal" evidence="1">
    <location>
        <begin position="17"/>
        <end position="107"/>
    </location>
</feature>
<evidence type="ECO:0000313" key="2">
    <source>
        <dbReference type="EMBL" id="WND15956.1"/>
    </source>
</evidence>
<evidence type="ECO:0000313" key="3">
    <source>
        <dbReference type="Proteomes" id="UP001249394"/>
    </source>
</evidence>
<keyword evidence="2" id="KW-0540">Nuclease</keyword>